<protein>
    <recommendedName>
        <fullName evidence="1">Immunity MXAN-0049 protein domain-containing protein</fullName>
    </recommendedName>
</protein>
<reference evidence="2 3" key="1">
    <citation type="submission" date="2020-06" db="EMBL/GenBank/DDBJ databases">
        <title>Sulfitobacter algicola sp. nov., isolated from green algae.</title>
        <authorList>
            <person name="Wang C."/>
        </authorList>
    </citation>
    <scope>NUCLEOTIDE SEQUENCE [LARGE SCALE GENOMIC DNA]</scope>
    <source>
        <strain evidence="2 3">1151</strain>
    </source>
</reference>
<evidence type="ECO:0000313" key="2">
    <source>
        <dbReference type="EMBL" id="NSX55129.1"/>
    </source>
</evidence>
<dbReference type="InterPro" id="IPR012433">
    <property type="entry name" value="Imm11"/>
</dbReference>
<evidence type="ECO:0000259" key="1">
    <source>
        <dbReference type="Pfam" id="PF07791"/>
    </source>
</evidence>
<accession>A0ABX2IQI6</accession>
<feature type="domain" description="Immunity MXAN-0049 protein" evidence="1">
    <location>
        <begin position="45"/>
        <end position="189"/>
    </location>
</feature>
<organism evidence="2 3">
    <name type="scientific">Parasulfitobacter algicola</name>
    <dbReference type="NCBI Taxonomy" id="2614809"/>
    <lineage>
        <taxon>Bacteria</taxon>
        <taxon>Pseudomonadati</taxon>
        <taxon>Pseudomonadota</taxon>
        <taxon>Alphaproteobacteria</taxon>
        <taxon>Rhodobacterales</taxon>
        <taxon>Roseobacteraceae</taxon>
        <taxon>Parasulfitobacter</taxon>
    </lineage>
</organism>
<dbReference type="RefSeq" id="WP_174137858.1">
    <property type="nucleotide sequence ID" value="NZ_JABUFE010000005.1"/>
</dbReference>
<comment type="caution">
    <text evidence="2">The sequence shown here is derived from an EMBL/GenBank/DDBJ whole genome shotgun (WGS) entry which is preliminary data.</text>
</comment>
<proteinExistence type="predicted"/>
<name>A0ABX2IQI6_9RHOB</name>
<sequence>MTYVFDLQIVGPQFQIGGFIGFEEQIPDLNTRANLSSVYAEGTRKLGSDEVPKTFKLSKARDSLPASFMVQDGLYIVQKPFRDLIEQLDPGLHQFFPIEVRHRNGTPHDPPCYAINVTETRDSIVDDQSTVDKFVTDPENTDKRIVYFKKDITIDPSKLTNIHLWREVRYPKSLLMSDELRDALKETGLRMPRCFKAKNLRAAI</sequence>
<dbReference type="Proteomes" id="UP000777935">
    <property type="component" value="Unassembled WGS sequence"/>
</dbReference>
<dbReference type="EMBL" id="JABUFE010000005">
    <property type="protein sequence ID" value="NSX55129.1"/>
    <property type="molecule type" value="Genomic_DNA"/>
</dbReference>
<dbReference type="Pfam" id="PF07791">
    <property type="entry name" value="Imm11"/>
    <property type="match status" value="1"/>
</dbReference>
<evidence type="ECO:0000313" key="3">
    <source>
        <dbReference type="Proteomes" id="UP000777935"/>
    </source>
</evidence>
<keyword evidence="3" id="KW-1185">Reference proteome</keyword>
<gene>
    <name evidence="2" type="ORF">HRQ87_09975</name>
</gene>